<dbReference type="EMBL" id="AUPL01007449">
    <property type="protein sequence ID" value="ESL05066.1"/>
    <property type="molecule type" value="Genomic_DNA"/>
</dbReference>
<name>A0A061ITJ4_TRYRA</name>
<keyword evidence="3" id="KW-1185">Reference proteome</keyword>
<protein>
    <submittedName>
        <fullName evidence="2">Uncharacterized protein</fullName>
    </submittedName>
</protein>
<feature type="transmembrane region" description="Helical" evidence="1">
    <location>
        <begin position="113"/>
        <end position="131"/>
    </location>
</feature>
<accession>A0A061ITJ4</accession>
<evidence type="ECO:0000256" key="1">
    <source>
        <dbReference type="SAM" id="Phobius"/>
    </source>
</evidence>
<evidence type="ECO:0000313" key="2">
    <source>
        <dbReference type="EMBL" id="ESL05066.1"/>
    </source>
</evidence>
<organism evidence="2 3">
    <name type="scientific">Trypanosoma rangeli SC58</name>
    <dbReference type="NCBI Taxonomy" id="429131"/>
    <lineage>
        <taxon>Eukaryota</taxon>
        <taxon>Discoba</taxon>
        <taxon>Euglenozoa</taxon>
        <taxon>Kinetoplastea</taxon>
        <taxon>Metakinetoplastina</taxon>
        <taxon>Trypanosomatida</taxon>
        <taxon>Trypanosomatidae</taxon>
        <taxon>Trypanosoma</taxon>
        <taxon>Herpetosoma</taxon>
    </lineage>
</organism>
<gene>
    <name evidence="2" type="ORF">TRSC58_07332</name>
</gene>
<proteinExistence type="predicted"/>
<dbReference type="AlphaFoldDB" id="A0A061ITJ4"/>
<feature type="transmembrane region" description="Helical" evidence="1">
    <location>
        <begin position="81"/>
        <end position="107"/>
    </location>
</feature>
<keyword evidence="1" id="KW-0812">Transmembrane</keyword>
<feature type="transmembrane region" description="Helical" evidence="1">
    <location>
        <begin position="55"/>
        <end position="74"/>
    </location>
</feature>
<sequence>MLSNKQNFFFYSASLLNEKKKQNTHTSKKREGVEATTRGNTYVCGAFECGSSVYFVFHASTYASLLISFNVYCWHTFFFSFFFSVAVFVVSSCCFFLFFILLLYIFLLSRTHFLFFVYAWVLVYFHLRLCLSLF</sequence>
<comment type="caution">
    <text evidence="2">The sequence shown here is derived from an EMBL/GenBank/DDBJ whole genome shotgun (WGS) entry which is preliminary data.</text>
</comment>
<evidence type="ECO:0000313" key="3">
    <source>
        <dbReference type="Proteomes" id="UP000031737"/>
    </source>
</evidence>
<keyword evidence="1" id="KW-1133">Transmembrane helix</keyword>
<dbReference type="Proteomes" id="UP000031737">
    <property type="component" value="Unassembled WGS sequence"/>
</dbReference>
<dbReference type="VEuPathDB" id="TriTrypDB:TRSC58_07332"/>
<keyword evidence="1" id="KW-0472">Membrane</keyword>
<reference evidence="2 3" key="1">
    <citation type="submission" date="2013-07" db="EMBL/GenBank/DDBJ databases">
        <authorList>
            <person name="Stoco P.H."/>
            <person name="Wagner G."/>
            <person name="Gerber A."/>
            <person name="Zaha A."/>
            <person name="Thompson C."/>
            <person name="Bartholomeu D.C."/>
            <person name="Luckemeyer D.D."/>
            <person name="Bahia D."/>
            <person name="Loreto E."/>
            <person name="Prestes E.B."/>
            <person name="Lima F.M."/>
            <person name="Rodrigues-Luiz G."/>
            <person name="Vallejo G.A."/>
            <person name="Filho J.F."/>
            <person name="Monteiro K.M."/>
            <person name="Tyler K.M."/>
            <person name="de Almeida L.G."/>
            <person name="Ortiz M.F."/>
            <person name="Siervo M.A."/>
            <person name="de Moraes M.H."/>
            <person name="Cunha O.L."/>
            <person name="Mendonca-Neto R."/>
            <person name="Silva R."/>
            <person name="Teixeira S.M."/>
            <person name="Murta S.M."/>
            <person name="Sincero T.C."/>
            <person name="Mendes T.A."/>
            <person name="Urmenyi T.P."/>
            <person name="Silva V.G."/>
            <person name="da Rocha W.D."/>
            <person name="Andersson B."/>
            <person name="Romanha A.J."/>
            <person name="Steindel M."/>
            <person name="de Vasconcelos A.T."/>
            <person name="Grisard E.C."/>
        </authorList>
    </citation>
    <scope>NUCLEOTIDE SEQUENCE [LARGE SCALE GENOMIC DNA]</scope>
    <source>
        <strain evidence="2 3">SC58</strain>
    </source>
</reference>